<evidence type="ECO:0000256" key="13">
    <source>
        <dbReference type="RuleBase" id="RU363032"/>
    </source>
</evidence>
<dbReference type="NCBIfam" id="NF045470">
    <property type="entry name" value="Opp2B"/>
    <property type="match status" value="1"/>
</dbReference>
<dbReference type="SUPFAM" id="SSF161098">
    <property type="entry name" value="MetI-like"/>
    <property type="match status" value="1"/>
</dbReference>
<sequence>MIEYIGRRLLAVVPIILIATLITFALIHVSPVDPAEAYLTAAHIYPTEEVLAQKRHEFGLDRPLVVQYVHTLGRLVQLDFGTSYLTNQPVWQEIKSRLPATAELALSSMLLSIIVSVPLGVAAAVYRNSWIDTVSRAIAYLGASIPQFWLGYLLIFFFAVKLDWLPVEGRGDWTNLVLPTITLSLVLIAMYTRLLRASMLDQMQATYVQYGRMRGLHERTIMLRHVLKMALMPLISSIGINLGRLLTGTIIVEQVFSWPGLGRYFVDAIFNRDIPVIQCYVLLAACLFIVCNLLVDLIQLWMDPRISLKGQTSSET</sequence>
<feature type="transmembrane region" description="Helical" evidence="13">
    <location>
        <begin position="138"/>
        <end position="160"/>
    </location>
</feature>
<keyword evidence="9 13" id="KW-0472">Membrane</keyword>
<feature type="transmembrane region" description="Helical" evidence="13">
    <location>
        <begin position="104"/>
        <end position="126"/>
    </location>
</feature>
<dbReference type="CDD" id="cd06261">
    <property type="entry name" value="TM_PBP2"/>
    <property type="match status" value="1"/>
</dbReference>
<reference evidence="16" key="1">
    <citation type="journal article" date="2019" name="Int. J. Syst. Evol. Microbiol.">
        <title>The Global Catalogue of Microorganisms (GCM) 10K type strain sequencing project: providing services to taxonomists for standard genome sequencing and annotation.</title>
        <authorList>
            <consortium name="The Broad Institute Genomics Platform"/>
            <consortium name="The Broad Institute Genome Sequencing Center for Infectious Disease"/>
            <person name="Wu L."/>
            <person name="Ma J."/>
        </authorList>
    </citation>
    <scope>NUCLEOTIDE SEQUENCE [LARGE SCALE GENOMIC DNA]</scope>
    <source>
        <strain evidence="16">CCUG 54950</strain>
    </source>
</reference>
<feature type="transmembrane region" description="Helical" evidence="13">
    <location>
        <begin position="9"/>
        <end position="29"/>
    </location>
</feature>
<comment type="similarity">
    <text evidence="10">Belongs to the binding-protein-dependent transport system permease family. OppBC subfamily.</text>
</comment>
<evidence type="ECO:0000256" key="4">
    <source>
        <dbReference type="ARBA" id="ARBA00022596"/>
    </source>
</evidence>
<evidence type="ECO:0000256" key="12">
    <source>
        <dbReference type="ARBA" id="ARBA00044774"/>
    </source>
</evidence>
<evidence type="ECO:0000313" key="16">
    <source>
        <dbReference type="Proteomes" id="UP001597233"/>
    </source>
</evidence>
<keyword evidence="16" id="KW-1185">Reference proteome</keyword>
<dbReference type="Pfam" id="PF00528">
    <property type="entry name" value="BPD_transp_1"/>
    <property type="match status" value="1"/>
</dbReference>
<accession>A0ABW4RHJ1</accession>
<comment type="caution">
    <text evidence="15">The sequence shown here is derived from an EMBL/GenBank/DDBJ whole genome shotgun (WGS) entry which is preliminary data.</text>
</comment>
<evidence type="ECO:0000256" key="8">
    <source>
        <dbReference type="ARBA" id="ARBA00023112"/>
    </source>
</evidence>
<name>A0ABW4RHJ1_9BACL</name>
<dbReference type="InterPro" id="IPR035906">
    <property type="entry name" value="MetI-like_sf"/>
</dbReference>
<keyword evidence="4" id="KW-0533">Nickel</keyword>
<evidence type="ECO:0000256" key="2">
    <source>
        <dbReference type="ARBA" id="ARBA00022448"/>
    </source>
</evidence>
<dbReference type="PANTHER" id="PTHR43163:SF6">
    <property type="entry name" value="DIPEPTIDE TRANSPORT SYSTEM PERMEASE PROTEIN DPPB-RELATED"/>
    <property type="match status" value="1"/>
</dbReference>
<dbReference type="InterPro" id="IPR014156">
    <property type="entry name" value="Nickel_NikB"/>
</dbReference>
<dbReference type="PROSITE" id="PS50928">
    <property type="entry name" value="ABC_TM1"/>
    <property type="match status" value="1"/>
</dbReference>
<dbReference type="NCBIfam" id="TIGR02789">
    <property type="entry name" value="nickel_nikB"/>
    <property type="match status" value="1"/>
</dbReference>
<evidence type="ECO:0000313" key="15">
    <source>
        <dbReference type="EMBL" id="MFD1885777.1"/>
    </source>
</evidence>
<protein>
    <recommendedName>
        <fullName evidence="12">Nickel import system permease protein NikB</fullName>
    </recommendedName>
</protein>
<dbReference type="InterPro" id="IPR050045">
    <property type="entry name" value="Opp2B"/>
</dbReference>
<dbReference type="Pfam" id="PF19300">
    <property type="entry name" value="BPD_transp_1_N"/>
    <property type="match status" value="1"/>
</dbReference>
<proteinExistence type="inferred from homology"/>
<keyword evidence="8" id="KW-0921">Nickel transport</keyword>
<keyword evidence="6 13" id="KW-1133">Transmembrane helix</keyword>
<gene>
    <name evidence="15" type="primary">nikB</name>
    <name evidence="15" type="ORF">ACFSC9_09590</name>
</gene>
<keyword evidence="2 13" id="KW-0813">Transport</keyword>
<evidence type="ECO:0000256" key="9">
    <source>
        <dbReference type="ARBA" id="ARBA00023136"/>
    </source>
</evidence>
<dbReference type="Proteomes" id="UP001597233">
    <property type="component" value="Unassembled WGS sequence"/>
</dbReference>
<evidence type="ECO:0000259" key="14">
    <source>
        <dbReference type="PROSITE" id="PS50928"/>
    </source>
</evidence>
<feature type="transmembrane region" description="Helical" evidence="13">
    <location>
        <begin position="274"/>
        <end position="295"/>
    </location>
</feature>
<evidence type="ECO:0000256" key="5">
    <source>
        <dbReference type="ARBA" id="ARBA00022692"/>
    </source>
</evidence>
<evidence type="ECO:0000256" key="6">
    <source>
        <dbReference type="ARBA" id="ARBA00022989"/>
    </source>
</evidence>
<feature type="transmembrane region" description="Helical" evidence="13">
    <location>
        <begin position="176"/>
        <end position="194"/>
    </location>
</feature>
<keyword evidence="3" id="KW-1003">Cell membrane</keyword>
<dbReference type="PANTHER" id="PTHR43163">
    <property type="entry name" value="DIPEPTIDE TRANSPORT SYSTEM PERMEASE PROTEIN DPPB-RELATED"/>
    <property type="match status" value="1"/>
</dbReference>
<feature type="transmembrane region" description="Helical" evidence="13">
    <location>
        <begin position="229"/>
        <end position="252"/>
    </location>
</feature>
<feature type="domain" description="ABC transmembrane type-1" evidence="14">
    <location>
        <begin position="98"/>
        <end position="299"/>
    </location>
</feature>
<dbReference type="RefSeq" id="WP_347324730.1">
    <property type="nucleotide sequence ID" value="NZ_JBCGUH010000004.1"/>
</dbReference>
<evidence type="ECO:0000256" key="1">
    <source>
        <dbReference type="ARBA" id="ARBA00004651"/>
    </source>
</evidence>
<evidence type="ECO:0000256" key="11">
    <source>
        <dbReference type="ARBA" id="ARBA00038669"/>
    </source>
</evidence>
<keyword evidence="7" id="KW-0406">Ion transport</keyword>
<comment type="subunit">
    <text evidence="11">The complex is composed of two ATP-binding proteins (NikD and NikE), two transmembrane proteins (NikB and NikC) and a solute-binding protein (NikA).</text>
</comment>
<evidence type="ECO:0000256" key="7">
    <source>
        <dbReference type="ARBA" id="ARBA00023065"/>
    </source>
</evidence>
<organism evidence="15 16">
    <name type="scientific">Paenibacillus wenxiniae</name>
    <dbReference type="NCBI Taxonomy" id="1636843"/>
    <lineage>
        <taxon>Bacteria</taxon>
        <taxon>Bacillati</taxon>
        <taxon>Bacillota</taxon>
        <taxon>Bacilli</taxon>
        <taxon>Bacillales</taxon>
        <taxon>Paenibacillaceae</taxon>
        <taxon>Paenibacillus</taxon>
    </lineage>
</organism>
<keyword evidence="5 13" id="KW-0812">Transmembrane</keyword>
<evidence type="ECO:0000256" key="3">
    <source>
        <dbReference type="ARBA" id="ARBA00022475"/>
    </source>
</evidence>
<dbReference type="InterPro" id="IPR000515">
    <property type="entry name" value="MetI-like"/>
</dbReference>
<evidence type="ECO:0000256" key="10">
    <source>
        <dbReference type="ARBA" id="ARBA00024202"/>
    </source>
</evidence>
<comment type="subcellular location">
    <subcellularLocation>
        <location evidence="1 13">Cell membrane</location>
        <topology evidence="1 13">Multi-pass membrane protein</topology>
    </subcellularLocation>
</comment>
<dbReference type="EMBL" id="JBHUEH010000014">
    <property type="protein sequence ID" value="MFD1885777.1"/>
    <property type="molecule type" value="Genomic_DNA"/>
</dbReference>
<dbReference type="Gene3D" id="1.10.3720.10">
    <property type="entry name" value="MetI-like"/>
    <property type="match status" value="1"/>
</dbReference>
<dbReference type="InterPro" id="IPR045621">
    <property type="entry name" value="BPD_transp_1_N"/>
</dbReference>